<evidence type="ECO:0008006" key="5">
    <source>
        <dbReference type="Google" id="ProtNLM"/>
    </source>
</evidence>
<gene>
    <name evidence="3" type="ORF">RHSIM_Rhsim10G0145100</name>
</gene>
<name>A0A834GCW3_RHOSS</name>
<keyword evidence="2" id="KW-0472">Membrane</keyword>
<dbReference type="AlphaFoldDB" id="A0A834GCW3"/>
<evidence type="ECO:0000256" key="1">
    <source>
        <dbReference type="SAM" id="MobiDB-lite"/>
    </source>
</evidence>
<protein>
    <recommendedName>
        <fullName evidence="5">Palmitoyltransferase</fullName>
    </recommendedName>
</protein>
<feature type="transmembrane region" description="Helical" evidence="2">
    <location>
        <begin position="21"/>
        <end position="45"/>
    </location>
</feature>
<proteinExistence type="predicted"/>
<reference evidence="3" key="1">
    <citation type="submission" date="2019-11" db="EMBL/GenBank/DDBJ databases">
        <authorList>
            <person name="Liu Y."/>
            <person name="Hou J."/>
            <person name="Li T.-Q."/>
            <person name="Guan C.-H."/>
            <person name="Wu X."/>
            <person name="Wu H.-Z."/>
            <person name="Ling F."/>
            <person name="Zhang R."/>
            <person name="Shi X.-G."/>
            <person name="Ren J.-P."/>
            <person name="Chen E.-F."/>
            <person name="Sun J.-M."/>
        </authorList>
    </citation>
    <scope>NUCLEOTIDE SEQUENCE</scope>
    <source>
        <strain evidence="3">Adult_tree_wgs_1</strain>
        <tissue evidence="3">Leaves</tissue>
    </source>
</reference>
<dbReference type="OrthoDB" id="4096362at2759"/>
<evidence type="ECO:0000313" key="3">
    <source>
        <dbReference type="EMBL" id="KAF7130747.1"/>
    </source>
</evidence>
<feature type="transmembrane region" description="Helical" evidence="2">
    <location>
        <begin position="57"/>
        <end position="77"/>
    </location>
</feature>
<feature type="compositionally biased region" description="Basic and acidic residues" evidence="1">
    <location>
        <begin position="116"/>
        <end position="140"/>
    </location>
</feature>
<evidence type="ECO:0000313" key="4">
    <source>
        <dbReference type="Proteomes" id="UP000626092"/>
    </source>
</evidence>
<keyword evidence="2" id="KW-1133">Transmembrane helix</keyword>
<keyword evidence="2" id="KW-0812">Transmembrane</keyword>
<evidence type="ECO:0000256" key="2">
    <source>
        <dbReference type="SAM" id="Phobius"/>
    </source>
</evidence>
<accession>A0A834GCW3</accession>
<feature type="region of interest" description="Disordered" evidence="1">
    <location>
        <begin position="116"/>
        <end position="141"/>
    </location>
</feature>
<sequence length="155" mass="17515">MKFLMDEHETVWKAMKKSPASMILMAYCFISLWFVGGLTGFHLYLIGTNQDNGGCDGSFVCLALRLLVSILAVSWTADNRPNVYNRGCLNNFLELFCTKIEPSRNNFCAYGQEEAPRLPRAPPREAEVDDSSRSRRAKVEDDLEMGDVLKISQCH</sequence>
<keyword evidence="4" id="KW-1185">Reference proteome</keyword>
<dbReference type="EMBL" id="WJXA01000010">
    <property type="protein sequence ID" value="KAF7130747.1"/>
    <property type="molecule type" value="Genomic_DNA"/>
</dbReference>
<dbReference type="Proteomes" id="UP000626092">
    <property type="component" value="Unassembled WGS sequence"/>
</dbReference>
<comment type="caution">
    <text evidence="3">The sequence shown here is derived from an EMBL/GenBank/DDBJ whole genome shotgun (WGS) entry which is preliminary data.</text>
</comment>
<organism evidence="3 4">
    <name type="scientific">Rhododendron simsii</name>
    <name type="common">Sims's rhododendron</name>
    <dbReference type="NCBI Taxonomy" id="118357"/>
    <lineage>
        <taxon>Eukaryota</taxon>
        <taxon>Viridiplantae</taxon>
        <taxon>Streptophyta</taxon>
        <taxon>Embryophyta</taxon>
        <taxon>Tracheophyta</taxon>
        <taxon>Spermatophyta</taxon>
        <taxon>Magnoliopsida</taxon>
        <taxon>eudicotyledons</taxon>
        <taxon>Gunneridae</taxon>
        <taxon>Pentapetalae</taxon>
        <taxon>asterids</taxon>
        <taxon>Ericales</taxon>
        <taxon>Ericaceae</taxon>
        <taxon>Ericoideae</taxon>
        <taxon>Rhodoreae</taxon>
        <taxon>Rhododendron</taxon>
    </lineage>
</organism>